<organism evidence="1 2">
    <name type="scientific">Senna tora</name>
    <dbReference type="NCBI Taxonomy" id="362788"/>
    <lineage>
        <taxon>Eukaryota</taxon>
        <taxon>Viridiplantae</taxon>
        <taxon>Streptophyta</taxon>
        <taxon>Embryophyta</taxon>
        <taxon>Tracheophyta</taxon>
        <taxon>Spermatophyta</taxon>
        <taxon>Magnoliopsida</taxon>
        <taxon>eudicotyledons</taxon>
        <taxon>Gunneridae</taxon>
        <taxon>Pentapetalae</taxon>
        <taxon>rosids</taxon>
        <taxon>fabids</taxon>
        <taxon>Fabales</taxon>
        <taxon>Fabaceae</taxon>
        <taxon>Caesalpinioideae</taxon>
        <taxon>Cassia clade</taxon>
        <taxon>Senna</taxon>
    </lineage>
</organism>
<evidence type="ECO:0000313" key="1">
    <source>
        <dbReference type="EMBL" id="KAF7840969.1"/>
    </source>
</evidence>
<proteinExistence type="predicted"/>
<evidence type="ECO:0000313" key="2">
    <source>
        <dbReference type="Proteomes" id="UP000634136"/>
    </source>
</evidence>
<accession>A0A834X9U6</accession>
<sequence length="122" mass="13647">MHMSSNSLAIINDMAYALASLNLTKQSRRLLHHEDVLTHAGDATVLGHGVHHNLQLPFWMEDGMGARRGLLEGDKHIKEGKLKPDVVSNYSFFSMFEFEFVGASSCTSQLDSMLWLIEVEAD</sequence>
<dbReference type="EMBL" id="JAAIUW010000002">
    <property type="protein sequence ID" value="KAF7840969.1"/>
    <property type="molecule type" value="Genomic_DNA"/>
</dbReference>
<name>A0A834X9U6_9FABA</name>
<comment type="caution">
    <text evidence="1">The sequence shown here is derived from an EMBL/GenBank/DDBJ whole genome shotgun (WGS) entry which is preliminary data.</text>
</comment>
<protein>
    <submittedName>
        <fullName evidence="1">Putative pectinesterase/pectinesterase inhibitor 28</fullName>
    </submittedName>
</protein>
<keyword evidence="2" id="KW-1185">Reference proteome</keyword>
<reference evidence="1" key="1">
    <citation type="submission" date="2020-09" db="EMBL/GenBank/DDBJ databases">
        <title>Genome-Enabled Discovery of Anthraquinone Biosynthesis in Senna tora.</title>
        <authorList>
            <person name="Kang S.-H."/>
            <person name="Pandey R.P."/>
            <person name="Lee C.-M."/>
            <person name="Sim J.-S."/>
            <person name="Jeong J.-T."/>
            <person name="Choi B.-S."/>
            <person name="Jung M."/>
            <person name="Ginzburg D."/>
            <person name="Zhao K."/>
            <person name="Won S.Y."/>
            <person name="Oh T.-J."/>
            <person name="Yu Y."/>
            <person name="Kim N.-H."/>
            <person name="Lee O.R."/>
            <person name="Lee T.-H."/>
            <person name="Bashyal P."/>
            <person name="Kim T.-S."/>
            <person name="Lee W.-H."/>
            <person name="Kawkins C."/>
            <person name="Kim C.-K."/>
            <person name="Kim J.S."/>
            <person name="Ahn B.O."/>
            <person name="Rhee S.Y."/>
            <person name="Sohng J.K."/>
        </authorList>
    </citation>
    <scope>NUCLEOTIDE SEQUENCE</scope>
    <source>
        <tissue evidence="1">Leaf</tissue>
    </source>
</reference>
<gene>
    <name evidence="1" type="ORF">G2W53_003267</name>
</gene>
<dbReference type="AlphaFoldDB" id="A0A834X9U6"/>
<dbReference type="Proteomes" id="UP000634136">
    <property type="component" value="Unassembled WGS sequence"/>
</dbReference>